<comment type="caution">
    <text evidence="1">The sequence shown here is derived from an EMBL/GenBank/DDBJ whole genome shotgun (WGS) entry which is preliminary data.</text>
</comment>
<accession>A0A947G9S2</accession>
<dbReference type="EMBL" id="JAHHQF010000069">
    <property type="protein sequence ID" value="MBT9282741.1"/>
    <property type="molecule type" value="Genomic_DNA"/>
</dbReference>
<dbReference type="Proteomes" id="UP000748108">
    <property type="component" value="Unassembled WGS sequence"/>
</dbReference>
<dbReference type="AlphaFoldDB" id="A0A947G9S2"/>
<evidence type="ECO:0000313" key="2">
    <source>
        <dbReference type="Proteomes" id="UP000748108"/>
    </source>
</evidence>
<proteinExistence type="predicted"/>
<evidence type="ECO:0000313" key="1">
    <source>
        <dbReference type="EMBL" id="MBT9282741.1"/>
    </source>
</evidence>
<name>A0A947G9S2_HYDSH</name>
<protein>
    <submittedName>
        <fullName evidence="1">Uncharacterized protein</fullName>
    </submittedName>
</protein>
<sequence length="84" mass="9495">MDNGHRPGLLDPHQVIYEFLEGQLRISSEVQEIKDVDVKAKEIPEGKVIQVTLSDGKVLQLSLVQPVRKGPTGIWQVEGYRFLK</sequence>
<organism evidence="1 2">
    <name type="scientific">Hydrogenibacillus schlegelii</name>
    <name type="common">Bacillus schlegelii</name>
    <dbReference type="NCBI Taxonomy" id="1484"/>
    <lineage>
        <taxon>Bacteria</taxon>
        <taxon>Bacillati</taxon>
        <taxon>Bacillota</taxon>
        <taxon>Bacilli</taxon>
        <taxon>Bacillales</taxon>
        <taxon>Bacillales Family X. Incertae Sedis</taxon>
        <taxon>Hydrogenibacillus</taxon>
    </lineage>
</organism>
<gene>
    <name evidence="1" type="ORF">KM312_08905</name>
</gene>
<reference evidence="1" key="1">
    <citation type="journal article" date="2021" name="Microbiology">
        <title>Metagenomic Analysis of the Microbial Community in the Underground Coal Fire Area (Kemerovo Region, Russia) Revealed Predominance of Thermophilic Members of the Phyla Deinococcus-thermus, Aquificae, and Firmicutes.</title>
        <authorList>
            <person name="Kadnikov V."/>
            <person name="Mardanov A.V."/>
            <person name="Beletsky A.V."/>
            <person name="Karnachuk O.V."/>
            <person name="Ravin N.V."/>
        </authorList>
    </citation>
    <scope>NUCLEOTIDE SEQUENCE</scope>
    <source>
        <strain evidence="1">RBS10-49</strain>
    </source>
</reference>